<protein>
    <recommendedName>
        <fullName evidence="4">Myb-like domain-containing protein</fullName>
    </recommendedName>
</protein>
<name>A0A388K8V6_CHABU</name>
<dbReference type="AlphaFoldDB" id="A0A388K8V6"/>
<feature type="region of interest" description="Disordered" evidence="1">
    <location>
        <begin position="1"/>
        <end position="71"/>
    </location>
</feature>
<evidence type="ECO:0000256" key="1">
    <source>
        <dbReference type="SAM" id="MobiDB-lite"/>
    </source>
</evidence>
<feature type="compositionally biased region" description="Polar residues" evidence="1">
    <location>
        <begin position="60"/>
        <end position="71"/>
    </location>
</feature>
<feature type="region of interest" description="Disordered" evidence="1">
    <location>
        <begin position="273"/>
        <end position="292"/>
    </location>
</feature>
<evidence type="ECO:0000313" key="3">
    <source>
        <dbReference type="Proteomes" id="UP000265515"/>
    </source>
</evidence>
<sequence length="292" mass="30305">MAGVSSDGAGEGLAAGFDGENSDSDGDEGPAADSSTNPGGGAHGRTTARPACGTRKKGGKSTTQPKKSNLWTLEEQIALARISGEDDALMADAEGAHQHMTRTRSGSGKPGYFDITTEERKTLGIPLTFEKPLWDAMKWYREKASFNCDNMMASEDLRGTRSRGSASEAGSEGGETEPTESAAKTRRTATGKVWGGESSSYMFGMASVMEESTQSLCEGLDKAAGNMARATTEGAALMAAKMGDMATKIGAVAGAMRQGNSVLEMLVGVMVDRGSGTGRVADDSQDTDPSTK</sequence>
<reference evidence="2 3" key="1">
    <citation type="journal article" date="2018" name="Cell">
        <title>The Chara Genome: Secondary Complexity and Implications for Plant Terrestrialization.</title>
        <authorList>
            <person name="Nishiyama T."/>
            <person name="Sakayama H."/>
            <person name="Vries J.D."/>
            <person name="Buschmann H."/>
            <person name="Saint-Marcoux D."/>
            <person name="Ullrich K.K."/>
            <person name="Haas F.B."/>
            <person name="Vanderstraeten L."/>
            <person name="Becker D."/>
            <person name="Lang D."/>
            <person name="Vosolsobe S."/>
            <person name="Rombauts S."/>
            <person name="Wilhelmsson P.K.I."/>
            <person name="Janitza P."/>
            <person name="Kern R."/>
            <person name="Heyl A."/>
            <person name="Rumpler F."/>
            <person name="Villalobos L.I.A.C."/>
            <person name="Clay J.M."/>
            <person name="Skokan R."/>
            <person name="Toyoda A."/>
            <person name="Suzuki Y."/>
            <person name="Kagoshima H."/>
            <person name="Schijlen E."/>
            <person name="Tajeshwar N."/>
            <person name="Catarino B."/>
            <person name="Hetherington A.J."/>
            <person name="Saltykova A."/>
            <person name="Bonnot C."/>
            <person name="Breuninger H."/>
            <person name="Symeonidi A."/>
            <person name="Radhakrishnan G.V."/>
            <person name="Van Nieuwerburgh F."/>
            <person name="Deforce D."/>
            <person name="Chang C."/>
            <person name="Karol K.G."/>
            <person name="Hedrich R."/>
            <person name="Ulvskov P."/>
            <person name="Glockner G."/>
            <person name="Delwiche C.F."/>
            <person name="Petrasek J."/>
            <person name="Van de Peer Y."/>
            <person name="Friml J."/>
            <person name="Beilby M."/>
            <person name="Dolan L."/>
            <person name="Kohara Y."/>
            <person name="Sugano S."/>
            <person name="Fujiyama A."/>
            <person name="Delaux P.-M."/>
            <person name="Quint M."/>
            <person name="TheiBen G."/>
            <person name="Hagemann M."/>
            <person name="Harholt J."/>
            <person name="Dunand C."/>
            <person name="Zachgo S."/>
            <person name="Langdale J."/>
            <person name="Maumus F."/>
            <person name="Straeten D.V.D."/>
            <person name="Gould S.B."/>
            <person name="Rensing S.A."/>
        </authorList>
    </citation>
    <scope>NUCLEOTIDE SEQUENCE [LARGE SCALE GENOMIC DNA]</scope>
    <source>
        <strain evidence="2 3">S276</strain>
    </source>
</reference>
<evidence type="ECO:0008006" key="4">
    <source>
        <dbReference type="Google" id="ProtNLM"/>
    </source>
</evidence>
<dbReference type="Gramene" id="GBG66504">
    <property type="protein sequence ID" value="GBG66504"/>
    <property type="gene ID" value="CBR_g63087"/>
</dbReference>
<evidence type="ECO:0000313" key="2">
    <source>
        <dbReference type="EMBL" id="GBG66504.1"/>
    </source>
</evidence>
<feature type="region of interest" description="Disordered" evidence="1">
    <location>
        <begin position="156"/>
        <end position="191"/>
    </location>
</feature>
<proteinExistence type="predicted"/>
<organism evidence="2 3">
    <name type="scientific">Chara braunii</name>
    <name type="common">Braun's stonewort</name>
    <dbReference type="NCBI Taxonomy" id="69332"/>
    <lineage>
        <taxon>Eukaryota</taxon>
        <taxon>Viridiplantae</taxon>
        <taxon>Streptophyta</taxon>
        <taxon>Charophyceae</taxon>
        <taxon>Charales</taxon>
        <taxon>Characeae</taxon>
        <taxon>Chara</taxon>
    </lineage>
</organism>
<accession>A0A388K8V6</accession>
<comment type="caution">
    <text evidence="2">The sequence shown here is derived from an EMBL/GenBank/DDBJ whole genome shotgun (WGS) entry which is preliminary data.</text>
</comment>
<dbReference type="Proteomes" id="UP000265515">
    <property type="component" value="Unassembled WGS sequence"/>
</dbReference>
<dbReference type="EMBL" id="BFEA01000075">
    <property type="protein sequence ID" value="GBG66504.1"/>
    <property type="molecule type" value="Genomic_DNA"/>
</dbReference>
<gene>
    <name evidence="2" type="ORF">CBR_g63087</name>
</gene>
<keyword evidence="3" id="KW-1185">Reference proteome</keyword>
<feature type="compositionally biased region" description="Acidic residues" evidence="1">
    <location>
        <begin position="20"/>
        <end position="30"/>
    </location>
</feature>
<dbReference type="OrthoDB" id="691673at2759"/>